<dbReference type="Proteomes" id="UP000018454">
    <property type="component" value="Unassembled WGS sequence"/>
</dbReference>
<organism evidence="1 2">
    <name type="scientific">Acetobacter pomorum DM001</name>
    <dbReference type="NCBI Taxonomy" id="945681"/>
    <lineage>
        <taxon>Bacteria</taxon>
        <taxon>Pseudomonadati</taxon>
        <taxon>Pseudomonadota</taxon>
        <taxon>Alphaproteobacteria</taxon>
        <taxon>Acetobacterales</taxon>
        <taxon>Acetobacteraceae</taxon>
        <taxon>Acetobacter</taxon>
    </lineage>
</organism>
<protein>
    <submittedName>
        <fullName evidence="1">NUDIX Hydrolase</fullName>
    </submittedName>
</protein>
<dbReference type="InterPro" id="IPR015797">
    <property type="entry name" value="NUDIX_hydrolase-like_dom_sf"/>
</dbReference>
<dbReference type="GO" id="GO:0016787">
    <property type="term" value="F:hydrolase activity"/>
    <property type="evidence" value="ECO:0007669"/>
    <property type="project" value="UniProtKB-KW"/>
</dbReference>
<dbReference type="AlphaFoldDB" id="F1YQA9"/>
<sequence length="247" mass="27889">MTRSFGGPWPALPLSASFRIDVEPSPPAVPADIEQEITHLWQQACATTPALFNGCVFSASCVTRTVIKGYWTEYRRVFAQMKNPALFPFLRLQPLAVVGLVRTPDGYVLGRRNPSSIYQGNFWQSPPAGSIEKRTDAESINLAEQILAEATEELGLDAKNLQVEQPLMAVRHPHTRVLDIGLVLKTRLTFEKVEESWRQHANKEYDMLACVPAKNVATWLEQNAILPTSQYLLQHEQNTAHHMMRQR</sequence>
<proteinExistence type="predicted"/>
<dbReference type="SUPFAM" id="SSF55811">
    <property type="entry name" value="Nudix"/>
    <property type="match status" value="1"/>
</dbReference>
<keyword evidence="1" id="KW-0378">Hydrolase</keyword>
<dbReference type="EMBL" id="AEUP01000004">
    <property type="protein sequence ID" value="EGE48794.1"/>
    <property type="molecule type" value="Genomic_DNA"/>
</dbReference>
<accession>F1YQA9</accession>
<dbReference type="OrthoDB" id="8264463at2"/>
<evidence type="ECO:0000313" key="1">
    <source>
        <dbReference type="EMBL" id="EGE48794.1"/>
    </source>
</evidence>
<reference evidence="1 2" key="1">
    <citation type="journal article" date="2011" name="Science">
        <title>Drosophila microbiome modulates host developmental and metabolic homeostasis via insulin signaling.</title>
        <authorList>
            <person name="Shin S.C."/>
            <person name="Kim S.H."/>
            <person name="You H."/>
            <person name="Kim B."/>
            <person name="Kim A.C."/>
            <person name="Lee K.A."/>
            <person name="Yoon J.H."/>
            <person name="Ryu J.H."/>
            <person name="Lee W.J."/>
        </authorList>
    </citation>
    <scope>NUCLEOTIDE SEQUENCE [LARGE SCALE GENOMIC DNA]</scope>
    <source>
        <strain evidence="1 2">DM001</strain>
    </source>
</reference>
<gene>
    <name evidence="1" type="ORF">APO_0073</name>
</gene>
<dbReference type="RefSeq" id="WP_006115122.1">
    <property type="nucleotide sequence ID" value="NZ_AEUP01000004.1"/>
</dbReference>
<dbReference type="Gene3D" id="3.90.79.10">
    <property type="entry name" value="Nucleoside Triphosphate Pyrophosphohydrolase"/>
    <property type="match status" value="1"/>
</dbReference>
<comment type="caution">
    <text evidence="1">The sequence shown here is derived from an EMBL/GenBank/DDBJ whole genome shotgun (WGS) entry which is preliminary data.</text>
</comment>
<evidence type="ECO:0000313" key="2">
    <source>
        <dbReference type="Proteomes" id="UP000018454"/>
    </source>
</evidence>
<name>F1YQA9_9PROT</name>